<name>A0A0G4HIV5_9ALVE</name>
<dbReference type="AlphaFoldDB" id="A0A0G4HIV5"/>
<proteinExistence type="predicted"/>
<dbReference type="Gene3D" id="3.80.10.10">
    <property type="entry name" value="Ribonuclease Inhibitor"/>
    <property type="match status" value="2"/>
</dbReference>
<sequence length="331" mass="34368">MRPGGLKHLVSAVNAEAVPHLRVLILKENLLTTARAEEEDYSPLTDLLSTSGLRELEEFDLSRNRLFDREIGGGGEGGEAEVVGVSAAAVAVPGRFPKLRRLDLWEHPSEMSSSQLVAFATAVAAGGAPSLQELTLPGVTIFSNPDAQGVVALVNALSGGHLSQLKSFKVDQRDDITGEAFMNICRSLATGQASLLQTLDLKMWDEENPEEGLRALAEGICTRGLTALTSFSFQGFIISGGAMSTLGLALGSGGCPCLQNLILSWEEEGDEGVGGLAEGLGGGRLSSLRDLSLEVGCGEKGGGEGSVALGEVLSTGKVGAFPSDGKSFVAQ</sequence>
<reference evidence="1" key="1">
    <citation type="submission" date="2014-11" db="EMBL/GenBank/DDBJ databases">
        <authorList>
            <person name="Otto D Thomas"/>
            <person name="Naeem Raeece"/>
        </authorList>
    </citation>
    <scope>NUCLEOTIDE SEQUENCE</scope>
</reference>
<dbReference type="InterPro" id="IPR032675">
    <property type="entry name" value="LRR_dom_sf"/>
</dbReference>
<evidence type="ECO:0000313" key="1">
    <source>
        <dbReference type="EMBL" id="CEM44132.1"/>
    </source>
</evidence>
<protein>
    <submittedName>
        <fullName evidence="1">Uncharacterized protein</fullName>
    </submittedName>
</protein>
<accession>A0A0G4HIV5</accession>
<gene>
    <name evidence="1" type="ORF">Cvel_7052</name>
</gene>
<dbReference type="SUPFAM" id="SSF52047">
    <property type="entry name" value="RNI-like"/>
    <property type="match status" value="1"/>
</dbReference>
<dbReference type="PhylomeDB" id="A0A0G4HIV5"/>
<dbReference type="VEuPathDB" id="CryptoDB:Cvel_7052"/>
<organism evidence="1">
    <name type="scientific">Chromera velia CCMP2878</name>
    <dbReference type="NCBI Taxonomy" id="1169474"/>
    <lineage>
        <taxon>Eukaryota</taxon>
        <taxon>Sar</taxon>
        <taxon>Alveolata</taxon>
        <taxon>Colpodellida</taxon>
        <taxon>Chromeraceae</taxon>
        <taxon>Chromera</taxon>
    </lineage>
</organism>
<dbReference type="EMBL" id="CDMZ01002847">
    <property type="protein sequence ID" value="CEM44132.1"/>
    <property type="molecule type" value="Genomic_DNA"/>
</dbReference>